<proteinExistence type="predicted"/>
<dbReference type="RefSeq" id="WP_012248402.1">
    <property type="nucleotide sequence ID" value="NZ_AWTM01000090.1"/>
</dbReference>
<evidence type="ECO:0000313" key="2">
    <source>
        <dbReference type="Proteomes" id="UP000029549"/>
    </source>
</evidence>
<comment type="caution">
    <text evidence="1">The sequence shown here is derived from an EMBL/GenBank/DDBJ whole genome shotgun (WGS) entry which is preliminary data.</text>
</comment>
<keyword evidence="2" id="KW-1185">Reference proteome</keyword>
<sequence>MPRSLLTDAGVRSVSDSVALGLPSERMASLAEAFNLMVLPTLQQLDAVNTGEIQPAPAFDPRWKEVQS</sequence>
<dbReference type="EMBL" id="AWTP01000172">
    <property type="protein sequence ID" value="KGH03023.1"/>
    <property type="molecule type" value="Genomic_DNA"/>
</dbReference>
<gene>
    <name evidence="1" type="ORF">P608_25815</name>
</gene>
<protein>
    <submittedName>
        <fullName evidence="1">Uncharacterized protein</fullName>
    </submittedName>
</protein>
<dbReference type="AlphaFoldDB" id="A0A0E3BQ29"/>
<organism evidence="1 2">
    <name type="scientific">Comamonas thiooxydans</name>
    <dbReference type="NCBI Taxonomy" id="363952"/>
    <lineage>
        <taxon>Bacteria</taxon>
        <taxon>Pseudomonadati</taxon>
        <taxon>Pseudomonadota</taxon>
        <taxon>Betaproteobacteria</taxon>
        <taxon>Burkholderiales</taxon>
        <taxon>Comamonadaceae</taxon>
        <taxon>Comamonas</taxon>
    </lineage>
</organism>
<dbReference type="Proteomes" id="UP000029549">
    <property type="component" value="Unassembled WGS sequence"/>
</dbReference>
<reference evidence="1 2" key="1">
    <citation type="submission" date="2013-09" db="EMBL/GenBank/DDBJ databases">
        <title>High correlation between genotypes and phenotypes of environmental bacteria Comamonas testosteroni strains.</title>
        <authorList>
            <person name="Liu L."/>
            <person name="Zhu W."/>
            <person name="Xia X."/>
            <person name="Xu B."/>
            <person name="Luo M."/>
            <person name="Wang G."/>
        </authorList>
    </citation>
    <scope>NUCLEOTIDE SEQUENCE [LARGE SCALE GENOMIC DNA]</scope>
    <source>
        <strain evidence="1 2">DF2</strain>
    </source>
</reference>
<name>A0A0E3BQ29_9BURK</name>
<evidence type="ECO:0000313" key="1">
    <source>
        <dbReference type="EMBL" id="KGH03023.1"/>
    </source>
</evidence>
<accession>A0A0E3BQ29</accession>